<evidence type="ECO:0000256" key="5">
    <source>
        <dbReference type="ARBA" id="ARBA00022777"/>
    </source>
</evidence>
<dbReference type="InterPro" id="IPR011009">
    <property type="entry name" value="Kinase-like_dom_sf"/>
</dbReference>
<feature type="compositionally biased region" description="Polar residues" evidence="10">
    <location>
        <begin position="817"/>
        <end position="840"/>
    </location>
</feature>
<feature type="binding site" evidence="9">
    <location>
        <position position="596"/>
    </location>
    <ligand>
        <name>ATP</name>
        <dbReference type="ChEBI" id="CHEBI:30616"/>
    </ligand>
</feature>
<evidence type="ECO:0000256" key="2">
    <source>
        <dbReference type="ARBA" id="ARBA00022527"/>
    </source>
</evidence>
<feature type="region of interest" description="Disordered" evidence="10">
    <location>
        <begin position="351"/>
        <end position="390"/>
    </location>
</feature>
<evidence type="ECO:0000256" key="9">
    <source>
        <dbReference type="PROSITE-ProRule" id="PRU10141"/>
    </source>
</evidence>
<sequence length="936" mass="103796">MPIVILSIQTAMSSLTRLLKEKQGEPSNIVSTDNNNDNNSNNNLKTGYKYVSKDDPILHTTSRTLDISHGIRKTNVPTTSVTMVSQLVLENEQEDKSKDSHNDINSDLQRLSIGEFNRDMDSTVITTKTLGKPSFSNEPTMDHEVKPNSHLINNLHHHPSILKHSRNDPQISQSFLTANFAHTASFVGTNSSLKDRFGSFIDNSYNTSSSLRRNSFKNSCSNLNQSRPIPSLSSSIPYSVPNSNKDTHSNGTNSNASSYTSSFLESFAANLPNNVSAIDSNIITSPKVDTVEPRFIISKQKFQRAVMDNNNNTNTQSYDSSYNNNHHHNNPGTVSRSSSFSSSLGNLFFSSKNNHNHNHTTHSTSHLSQTHVLQTSASNYSSSSSSTSTASINVSTKNATINIATTNPNNVATTATTNATAIPKPSRAKHSNIYSTSRQPANSSYTENLYGSPNSIHENILNNHNNTYNTNIPNQSTVKSHRSSSMANFRGFFKKNNSTSMNSPPTSTSHLNPTNNHMNVNTGIIHNSNNNTSSINFTPGSFGSSYSNDTIYSTTHDTSLPFSKRYISTGEDLGAGAGGSVKLVKRVSDNRIFAVKEFRNKLENESKRDYVKKITSEYCIGTTLHHPNIIETIEIVYENNRILQVMEYCEYDLFAIVMSNKMSYEEICCCFKQILTGVQYLHSIGLAHRDLKLDNCVINSKGIIKLIDFGAAVVFSYPFSKTLVEASGIVGSDPYLAPEVCVFAKYDPRPVDIWSAAIIFCCMILKKFPWKIPKLRDNSFKLFCSGRNCDSLSALMIRTPEPPSYDTLDHSSYEGYSTTGNNGAQTHSAHNAADPSNPNIGPQRLLHSLPEEAQHIIGRMVDLAPACRSNIEEIMDDPWIKSIEMCHVVEDRFDFKVVSAEDHTHTQVDQSEAHIAGLEKKKKEKQRHNEQADSEE</sequence>
<organism evidence="12 13">
    <name type="scientific">Arxiozyma heterogenica</name>
    <dbReference type="NCBI Taxonomy" id="278026"/>
    <lineage>
        <taxon>Eukaryota</taxon>
        <taxon>Fungi</taxon>
        <taxon>Dikarya</taxon>
        <taxon>Ascomycota</taxon>
        <taxon>Saccharomycotina</taxon>
        <taxon>Saccharomycetes</taxon>
        <taxon>Saccharomycetales</taxon>
        <taxon>Saccharomycetaceae</taxon>
        <taxon>Arxiozyma</taxon>
    </lineage>
</organism>
<evidence type="ECO:0000256" key="8">
    <source>
        <dbReference type="ARBA" id="ARBA00048679"/>
    </source>
</evidence>
<evidence type="ECO:0000259" key="11">
    <source>
        <dbReference type="PROSITE" id="PS50011"/>
    </source>
</evidence>
<comment type="catalytic activity">
    <reaction evidence="8">
        <text>L-seryl-[protein] + ATP = O-phospho-L-seryl-[protein] + ADP + H(+)</text>
        <dbReference type="Rhea" id="RHEA:17989"/>
        <dbReference type="Rhea" id="RHEA-COMP:9863"/>
        <dbReference type="Rhea" id="RHEA-COMP:11604"/>
        <dbReference type="ChEBI" id="CHEBI:15378"/>
        <dbReference type="ChEBI" id="CHEBI:29999"/>
        <dbReference type="ChEBI" id="CHEBI:30616"/>
        <dbReference type="ChEBI" id="CHEBI:83421"/>
        <dbReference type="ChEBI" id="CHEBI:456216"/>
        <dbReference type="EC" id="2.7.11.1"/>
    </reaction>
</comment>
<feature type="compositionally biased region" description="Low complexity" evidence="10">
    <location>
        <begin position="496"/>
        <end position="509"/>
    </location>
</feature>
<dbReference type="EC" id="2.7.11.1" evidence="1"/>
<dbReference type="PROSITE" id="PS50011">
    <property type="entry name" value="PROTEIN_KINASE_DOM"/>
    <property type="match status" value="1"/>
</dbReference>
<feature type="region of interest" description="Disordered" evidence="10">
    <location>
        <begin position="309"/>
        <end position="338"/>
    </location>
</feature>
<dbReference type="GO" id="GO:0005524">
    <property type="term" value="F:ATP binding"/>
    <property type="evidence" value="ECO:0007669"/>
    <property type="project" value="UniProtKB-UniRule"/>
</dbReference>
<evidence type="ECO:0000256" key="7">
    <source>
        <dbReference type="ARBA" id="ARBA00047899"/>
    </source>
</evidence>
<feature type="region of interest" description="Disordered" evidence="10">
    <location>
        <begin position="817"/>
        <end position="844"/>
    </location>
</feature>
<evidence type="ECO:0000256" key="6">
    <source>
        <dbReference type="ARBA" id="ARBA00022840"/>
    </source>
</evidence>
<dbReference type="PROSITE" id="PS00108">
    <property type="entry name" value="PROTEIN_KINASE_ST"/>
    <property type="match status" value="1"/>
</dbReference>
<dbReference type="Proteomes" id="UP001306508">
    <property type="component" value="Unassembled WGS sequence"/>
</dbReference>
<dbReference type="GO" id="GO:0004674">
    <property type="term" value="F:protein serine/threonine kinase activity"/>
    <property type="evidence" value="ECO:0007669"/>
    <property type="project" value="UniProtKB-KW"/>
</dbReference>
<dbReference type="PANTHER" id="PTHR24343">
    <property type="entry name" value="SERINE/THREONINE KINASE"/>
    <property type="match status" value="1"/>
</dbReference>
<feature type="compositionally biased region" description="Polar residues" evidence="10">
    <location>
        <begin position="432"/>
        <end position="445"/>
    </location>
</feature>
<protein>
    <recommendedName>
        <fullName evidence="1">non-specific serine/threonine protein kinase</fullName>
        <ecNumber evidence="1">2.7.11.1</ecNumber>
    </recommendedName>
</protein>
<dbReference type="EMBL" id="JAWIZZ010000040">
    <property type="protein sequence ID" value="KAK5780642.1"/>
    <property type="molecule type" value="Genomic_DNA"/>
</dbReference>
<feature type="compositionally biased region" description="Polar residues" evidence="10">
    <location>
        <begin position="309"/>
        <end position="322"/>
    </location>
</feature>
<dbReference type="PANTHER" id="PTHR24343:SF113">
    <property type="entry name" value="NITROGEN PERMEASE REACTIVATOR PROTEIN-RELATED"/>
    <property type="match status" value="1"/>
</dbReference>
<feature type="region of interest" description="Disordered" evidence="10">
    <location>
        <begin position="416"/>
        <end position="445"/>
    </location>
</feature>
<dbReference type="SUPFAM" id="SSF56112">
    <property type="entry name" value="Protein kinase-like (PK-like)"/>
    <property type="match status" value="1"/>
</dbReference>
<dbReference type="FunFam" id="1.10.510.10:FF:000919">
    <property type="entry name" value="NPR1p Protein kinase"/>
    <property type="match status" value="1"/>
</dbReference>
<evidence type="ECO:0000313" key="13">
    <source>
        <dbReference type="Proteomes" id="UP001306508"/>
    </source>
</evidence>
<evidence type="ECO:0000256" key="3">
    <source>
        <dbReference type="ARBA" id="ARBA00022679"/>
    </source>
</evidence>
<dbReference type="InterPro" id="IPR000719">
    <property type="entry name" value="Prot_kinase_dom"/>
</dbReference>
<feature type="compositionally biased region" description="Basic and acidic residues" evidence="10">
    <location>
        <begin position="917"/>
        <end position="936"/>
    </location>
</feature>
<keyword evidence="6 9" id="KW-0067">ATP-binding</keyword>
<dbReference type="PROSITE" id="PS00107">
    <property type="entry name" value="PROTEIN_KINASE_ATP"/>
    <property type="match status" value="1"/>
</dbReference>
<feature type="region of interest" description="Disordered" evidence="10">
    <location>
        <begin position="495"/>
        <end position="514"/>
    </location>
</feature>
<accession>A0AAN7WPL1</accession>
<dbReference type="SMART" id="SM00220">
    <property type="entry name" value="S_TKc"/>
    <property type="match status" value="1"/>
</dbReference>
<feature type="compositionally biased region" description="Low complexity" evidence="10">
    <location>
        <begin position="227"/>
        <end position="243"/>
    </location>
</feature>
<evidence type="ECO:0000313" key="12">
    <source>
        <dbReference type="EMBL" id="KAK5780642.1"/>
    </source>
</evidence>
<dbReference type="Pfam" id="PF00069">
    <property type="entry name" value="Pkinase"/>
    <property type="match status" value="1"/>
</dbReference>
<keyword evidence="13" id="KW-1185">Reference proteome</keyword>
<dbReference type="Gene3D" id="3.30.200.20">
    <property type="entry name" value="Phosphorylase Kinase, domain 1"/>
    <property type="match status" value="1"/>
</dbReference>
<feature type="compositionally biased region" description="Low complexity" evidence="10">
    <location>
        <begin position="416"/>
        <end position="425"/>
    </location>
</feature>
<reference evidence="13" key="1">
    <citation type="submission" date="2023-07" db="EMBL/GenBank/DDBJ databases">
        <title>A draft genome of Kazachstania heterogenica Y-27499.</title>
        <authorList>
            <person name="Donic C."/>
            <person name="Kralova J.S."/>
            <person name="Fidel L."/>
            <person name="Ben-Dor S."/>
            <person name="Jung S."/>
        </authorList>
    </citation>
    <scope>NUCLEOTIDE SEQUENCE [LARGE SCALE GENOMIC DNA]</scope>
    <source>
        <strain evidence="13">Y27499</strain>
    </source>
</reference>
<gene>
    <name evidence="12" type="ORF">RI543_001764</name>
</gene>
<evidence type="ECO:0000256" key="1">
    <source>
        <dbReference type="ARBA" id="ARBA00012513"/>
    </source>
</evidence>
<feature type="compositionally biased region" description="Low complexity" evidence="10">
    <location>
        <begin position="361"/>
        <end position="390"/>
    </location>
</feature>
<proteinExistence type="predicted"/>
<name>A0AAN7WPL1_9SACH</name>
<comment type="caution">
    <text evidence="12">The sequence shown here is derived from an EMBL/GenBank/DDBJ whole genome shotgun (WGS) entry which is preliminary data.</text>
</comment>
<feature type="region of interest" description="Disordered" evidence="10">
    <location>
        <begin position="24"/>
        <end position="43"/>
    </location>
</feature>
<evidence type="ECO:0000256" key="4">
    <source>
        <dbReference type="ARBA" id="ARBA00022741"/>
    </source>
</evidence>
<evidence type="ECO:0000256" key="10">
    <source>
        <dbReference type="SAM" id="MobiDB-lite"/>
    </source>
</evidence>
<keyword evidence="3" id="KW-0808">Transferase</keyword>
<dbReference type="Gene3D" id="1.10.510.10">
    <property type="entry name" value="Transferase(Phosphotransferase) domain 1"/>
    <property type="match status" value="1"/>
</dbReference>
<dbReference type="AlphaFoldDB" id="A0AAN7WPL1"/>
<dbReference type="GO" id="GO:0005829">
    <property type="term" value="C:cytosol"/>
    <property type="evidence" value="ECO:0007669"/>
    <property type="project" value="TreeGrafter"/>
</dbReference>
<dbReference type="FunFam" id="3.30.200.20:FF:000714">
    <property type="entry name" value="Nitrogen permease regulator"/>
    <property type="match status" value="1"/>
</dbReference>
<feature type="region of interest" description="Disordered" evidence="10">
    <location>
        <begin position="227"/>
        <end position="255"/>
    </location>
</feature>
<keyword evidence="5" id="KW-0418">Kinase</keyword>
<feature type="region of interest" description="Disordered" evidence="10">
    <location>
        <begin position="903"/>
        <end position="936"/>
    </location>
</feature>
<keyword evidence="4 9" id="KW-0547">Nucleotide-binding</keyword>
<feature type="compositionally biased region" description="Low complexity" evidence="10">
    <location>
        <begin position="33"/>
        <end position="43"/>
    </location>
</feature>
<comment type="catalytic activity">
    <reaction evidence="7">
        <text>L-threonyl-[protein] + ATP = O-phospho-L-threonyl-[protein] + ADP + H(+)</text>
        <dbReference type="Rhea" id="RHEA:46608"/>
        <dbReference type="Rhea" id="RHEA-COMP:11060"/>
        <dbReference type="Rhea" id="RHEA-COMP:11605"/>
        <dbReference type="ChEBI" id="CHEBI:15378"/>
        <dbReference type="ChEBI" id="CHEBI:30013"/>
        <dbReference type="ChEBI" id="CHEBI:30616"/>
        <dbReference type="ChEBI" id="CHEBI:61977"/>
        <dbReference type="ChEBI" id="CHEBI:456216"/>
        <dbReference type="EC" id="2.7.11.1"/>
    </reaction>
</comment>
<keyword evidence="2" id="KW-0723">Serine/threonine-protein kinase</keyword>
<dbReference type="InterPro" id="IPR008271">
    <property type="entry name" value="Ser/Thr_kinase_AS"/>
</dbReference>
<dbReference type="InterPro" id="IPR017441">
    <property type="entry name" value="Protein_kinase_ATP_BS"/>
</dbReference>
<feature type="domain" description="Protein kinase" evidence="11">
    <location>
        <begin position="567"/>
        <end position="880"/>
    </location>
</feature>